<evidence type="ECO:0000313" key="4">
    <source>
        <dbReference type="RefSeq" id="XP_070413754.1"/>
    </source>
</evidence>
<dbReference type="PROSITE" id="PS50805">
    <property type="entry name" value="KRAB"/>
    <property type="match status" value="1"/>
</dbReference>
<dbReference type="CDD" id="cd07765">
    <property type="entry name" value="KRAB_A-box"/>
    <property type="match status" value="1"/>
</dbReference>
<dbReference type="PANTHER" id="PTHR23232">
    <property type="entry name" value="KRAB DOMAIN C2H2 ZINC FINGER"/>
    <property type="match status" value="1"/>
</dbReference>
<evidence type="ECO:0000313" key="5">
    <source>
        <dbReference type="RefSeq" id="XP_070413755.1"/>
    </source>
</evidence>
<proteinExistence type="predicted"/>
<name>A0ABM4JCT4_EQUPR</name>
<dbReference type="InterPro" id="IPR050169">
    <property type="entry name" value="Krueppel_C2H2_ZnF"/>
</dbReference>
<feature type="region of interest" description="Disordered" evidence="1">
    <location>
        <begin position="1"/>
        <end position="33"/>
    </location>
</feature>
<dbReference type="InterPro" id="IPR036051">
    <property type="entry name" value="KRAB_dom_sf"/>
</dbReference>
<reference evidence="4 5" key="1">
    <citation type="submission" date="2025-05" db="UniProtKB">
        <authorList>
            <consortium name="RefSeq"/>
        </authorList>
    </citation>
    <scope>IDENTIFICATION</scope>
    <source>
        <tissue evidence="4 5">Blood</tissue>
    </source>
</reference>
<feature type="compositionally biased region" description="Basic and acidic residues" evidence="1">
    <location>
        <begin position="1"/>
        <end position="18"/>
    </location>
</feature>
<gene>
    <name evidence="4 5" type="primary">LOC139073339</name>
</gene>
<sequence length="91" mass="10550">MCKRVEVRETAKAEEKALPCEGSALPQEEEKMPEVQELVTFKDVAVDFTQEEWEHLDPSQRHLHRQVMLENYGNLISLGFRRPSRIPGAKM</sequence>
<evidence type="ECO:0000313" key="3">
    <source>
        <dbReference type="Proteomes" id="UP001652662"/>
    </source>
</evidence>
<dbReference type="InterPro" id="IPR001909">
    <property type="entry name" value="KRAB"/>
</dbReference>
<dbReference type="Proteomes" id="UP001652662">
    <property type="component" value="Chromosome 9"/>
</dbReference>
<evidence type="ECO:0000256" key="1">
    <source>
        <dbReference type="SAM" id="MobiDB-lite"/>
    </source>
</evidence>
<evidence type="ECO:0000259" key="2">
    <source>
        <dbReference type="PROSITE" id="PS50805"/>
    </source>
</evidence>
<protein>
    <submittedName>
        <fullName evidence="4 5">Zinc finger protein 568-like</fullName>
    </submittedName>
</protein>
<dbReference type="RefSeq" id="XP_070413755.1">
    <property type="nucleotide sequence ID" value="XM_070557654.1"/>
</dbReference>
<keyword evidence="3" id="KW-1185">Reference proteome</keyword>
<accession>A0ABM4JCT4</accession>
<dbReference type="Pfam" id="PF01352">
    <property type="entry name" value="KRAB"/>
    <property type="match status" value="1"/>
</dbReference>
<dbReference type="GeneID" id="139073339"/>
<dbReference type="SUPFAM" id="SSF109640">
    <property type="entry name" value="KRAB domain (Kruppel-associated box)"/>
    <property type="match status" value="1"/>
</dbReference>
<dbReference type="PANTHER" id="PTHR23232:SF142">
    <property type="entry name" value="GASTRULA ZINC FINGER PROTEIN XLCGF57.1-LIKE-RELATED"/>
    <property type="match status" value="1"/>
</dbReference>
<feature type="domain" description="KRAB" evidence="2">
    <location>
        <begin position="39"/>
        <end position="91"/>
    </location>
</feature>
<dbReference type="SMART" id="SM00349">
    <property type="entry name" value="KRAB"/>
    <property type="match status" value="1"/>
</dbReference>
<dbReference type="RefSeq" id="XP_070413754.1">
    <property type="nucleotide sequence ID" value="XM_070557653.1"/>
</dbReference>
<organism evidence="3 5">
    <name type="scientific">Equus przewalskii</name>
    <name type="common">Przewalski's horse</name>
    <name type="synonym">Equus caballus przewalskii</name>
    <dbReference type="NCBI Taxonomy" id="9798"/>
    <lineage>
        <taxon>Eukaryota</taxon>
        <taxon>Metazoa</taxon>
        <taxon>Chordata</taxon>
        <taxon>Craniata</taxon>
        <taxon>Vertebrata</taxon>
        <taxon>Euteleostomi</taxon>
        <taxon>Mammalia</taxon>
        <taxon>Eutheria</taxon>
        <taxon>Laurasiatheria</taxon>
        <taxon>Perissodactyla</taxon>
        <taxon>Equidae</taxon>
        <taxon>Equus</taxon>
    </lineage>
</organism>
<dbReference type="Gene3D" id="6.10.140.140">
    <property type="match status" value="1"/>
</dbReference>